<feature type="domain" description="PLD phosphodiesterase" evidence="2">
    <location>
        <begin position="404"/>
        <end position="430"/>
    </location>
</feature>
<accession>A0A8T0DFG8</accession>
<dbReference type="Proteomes" id="UP000699462">
    <property type="component" value="Unassembled WGS sequence"/>
</dbReference>
<dbReference type="Pfam" id="PF13918">
    <property type="entry name" value="PLDc_3"/>
    <property type="match status" value="1"/>
</dbReference>
<feature type="domain" description="PLD phosphodiesterase" evidence="2">
    <location>
        <begin position="189"/>
        <end position="216"/>
    </location>
</feature>
<comment type="similarity">
    <text evidence="1">Belongs to the phospholipase D family.</text>
</comment>
<evidence type="ECO:0000313" key="4">
    <source>
        <dbReference type="Proteomes" id="UP000699462"/>
    </source>
</evidence>
<gene>
    <name evidence="3" type="ORF">P879_08670</name>
</gene>
<dbReference type="PANTHER" id="PTHR10185">
    <property type="entry name" value="PHOSPHOLIPASE D - RELATED"/>
    <property type="match status" value="1"/>
</dbReference>
<organism evidence="3 4">
    <name type="scientific">Paragonimus westermani</name>
    <dbReference type="NCBI Taxonomy" id="34504"/>
    <lineage>
        <taxon>Eukaryota</taxon>
        <taxon>Metazoa</taxon>
        <taxon>Spiralia</taxon>
        <taxon>Lophotrochozoa</taxon>
        <taxon>Platyhelminthes</taxon>
        <taxon>Trematoda</taxon>
        <taxon>Digenea</taxon>
        <taxon>Plagiorchiida</taxon>
        <taxon>Troglotremata</taxon>
        <taxon>Troglotrematidae</taxon>
        <taxon>Paragonimus</taxon>
    </lineage>
</organism>
<dbReference type="InterPro" id="IPR050874">
    <property type="entry name" value="Diverse_PLD-related"/>
</dbReference>
<dbReference type="PANTHER" id="PTHR10185:SF17">
    <property type="entry name" value="GM01519P-RELATED"/>
    <property type="match status" value="1"/>
</dbReference>
<name>A0A8T0DFG8_9TREM</name>
<dbReference type="Gene3D" id="3.30.870.10">
    <property type="entry name" value="Endonuclease Chain A"/>
    <property type="match status" value="2"/>
</dbReference>
<proteinExistence type="inferred from homology"/>
<keyword evidence="4" id="KW-1185">Reference proteome</keyword>
<reference evidence="3 4" key="1">
    <citation type="submission" date="2019-07" db="EMBL/GenBank/DDBJ databases">
        <title>Annotation for the trematode Paragonimus westermani.</title>
        <authorList>
            <person name="Choi Y.-J."/>
        </authorList>
    </citation>
    <scope>NUCLEOTIDE SEQUENCE [LARGE SCALE GENOMIC DNA]</scope>
    <source>
        <strain evidence="3">180907_Pwestermani</strain>
    </source>
</reference>
<dbReference type="EMBL" id="JTDF01006348">
    <property type="protein sequence ID" value="KAF8565658.1"/>
    <property type="molecule type" value="Genomic_DNA"/>
</dbReference>
<dbReference type="CDD" id="cd09106">
    <property type="entry name" value="PLDc_vPLD3_4_5_like_1"/>
    <property type="match status" value="1"/>
</dbReference>
<evidence type="ECO:0000256" key="1">
    <source>
        <dbReference type="ARBA" id="ARBA00008664"/>
    </source>
</evidence>
<dbReference type="SMART" id="SM00155">
    <property type="entry name" value="PLDc"/>
    <property type="match status" value="2"/>
</dbReference>
<dbReference type="PROSITE" id="PS50035">
    <property type="entry name" value="PLD"/>
    <property type="match status" value="2"/>
</dbReference>
<evidence type="ECO:0000259" key="2">
    <source>
        <dbReference type="PROSITE" id="PS50035"/>
    </source>
</evidence>
<dbReference type="CDD" id="cd09107">
    <property type="entry name" value="PLDc_vPLD3_4_5_like_2"/>
    <property type="match status" value="1"/>
</dbReference>
<dbReference type="SUPFAM" id="SSF56024">
    <property type="entry name" value="Phospholipase D/nuclease"/>
    <property type="match status" value="2"/>
</dbReference>
<sequence>MDRVALVPGPSARRPFVSAVRSLLGMFRPLYMYVVFVSAIALIAPSPLAPNHEDVLRSHSLHLTERDGRLLVQSGECQILLIESMPENLTYSADSPKHASTFFAWNVLLDHVSERLSIASFYWSLLAEPKFNMSAVEHGQKIYDALLAKAKTIDIDIAQSGPKKSDEELDRMVAAGAHVHWVDVAKLLGAGVLHTKLWIADRKHAYLGSANMDWRSLTEVKELGALILNCPPIVEDLNKIHDAYCLAETGIPSKWPAELITIYNHKNPMRLTVNGIRSRVYISGSPREFNAPGRTFDLDAILSTIAGAKQFVYVSVMDYSPEIVNYTNFADGRYWPPIDDALRRAAVDRDVEVRLLVSRWPYTSPTMAKYLTSLKALNGIRRSRIRIRYFEVPVFTIEQHRIPHARVNHNKYMVTDKAAYVGTSNWSGDYFLYTGGAALVIQDDLEDDPISSDAKPKTLRAQLTDIFLRDWNSEYSFED</sequence>
<comment type="caution">
    <text evidence="3">The sequence shown here is derived from an EMBL/GenBank/DDBJ whole genome shotgun (WGS) entry which is preliminary data.</text>
</comment>
<dbReference type="Pfam" id="PF00614">
    <property type="entry name" value="PLDc"/>
    <property type="match status" value="1"/>
</dbReference>
<evidence type="ECO:0000313" key="3">
    <source>
        <dbReference type="EMBL" id="KAF8565658.1"/>
    </source>
</evidence>
<dbReference type="AlphaFoldDB" id="A0A8T0DFG8"/>
<protein>
    <recommendedName>
        <fullName evidence="2">PLD phosphodiesterase domain-containing protein</fullName>
    </recommendedName>
</protein>
<dbReference type="GO" id="GO:0003824">
    <property type="term" value="F:catalytic activity"/>
    <property type="evidence" value="ECO:0007669"/>
    <property type="project" value="InterPro"/>
</dbReference>
<dbReference type="InterPro" id="IPR001736">
    <property type="entry name" value="PLipase_D/transphosphatidylase"/>
</dbReference>
<dbReference type="InterPro" id="IPR032803">
    <property type="entry name" value="PLDc_3"/>
</dbReference>
<dbReference type="OrthoDB" id="1923775at2759"/>